<proteinExistence type="predicted"/>
<feature type="transmembrane region" description="Helical" evidence="1">
    <location>
        <begin position="6"/>
        <end position="28"/>
    </location>
</feature>
<evidence type="ECO:0000313" key="2">
    <source>
        <dbReference type="EMBL" id="SJZ97787.1"/>
    </source>
</evidence>
<organism evidence="2 3">
    <name type="scientific">Lysobacter spongiicola DSM 21749</name>
    <dbReference type="NCBI Taxonomy" id="1122188"/>
    <lineage>
        <taxon>Bacteria</taxon>
        <taxon>Pseudomonadati</taxon>
        <taxon>Pseudomonadota</taxon>
        <taxon>Gammaproteobacteria</taxon>
        <taxon>Lysobacterales</taxon>
        <taxon>Lysobacteraceae</taxon>
        <taxon>Novilysobacter</taxon>
    </lineage>
</organism>
<keyword evidence="3" id="KW-1185">Reference proteome</keyword>
<keyword evidence="1" id="KW-1133">Transmembrane helix</keyword>
<evidence type="ECO:0000313" key="3">
    <source>
        <dbReference type="Proteomes" id="UP000190061"/>
    </source>
</evidence>
<feature type="transmembrane region" description="Helical" evidence="1">
    <location>
        <begin position="197"/>
        <end position="216"/>
    </location>
</feature>
<evidence type="ECO:0008006" key="4">
    <source>
        <dbReference type="Google" id="ProtNLM"/>
    </source>
</evidence>
<dbReference type="EMBL" id="FUXP01000004">
    <property type="protein sequence ID" value="SJZ97787.1"/>
    <property type="molecule type" value="Genomic_DNA"/>
</dbReference>
<feature type="transmembrane region" description="Helical" evidence="1">
    <location>
        <begin position="166"/>
        <end position="185"/>
    </location>
</feature>
<gene>
    <name evidence="2" type="ORF">SAMN02745674_01446</name>
</gene>
<accession>A0A1T4Q2M8</accession>
<feature type="transmembrane region" description="Helical" evidence="1">
    <location>
        <begin position="71"/>
        <end position="90"/>
    </location>
</feature>
<dbReference type="AlphaFoldDB" id="A0A1T4Q2M8"/>
<keyword evidence="1" id="KW-0472">Membrane</keyword>
<dbReference type="STRING" id="1122188.SAMN02745674_01446"/>
<dbReference type="RefSeq" id="WP_078758044.1">
    <property type="nucleotide sequence ID" value="NZ_FUXP01000004.1"/>
</dbReference>
<dbReference type="Proteomes" id="UP000190061">
    <property type="component" value="Unassembled WGS sequence"/>
</dbReference>
<keyword evidence="1" id="KW-0812">Transmembrane</keyword>
<reference evidence="2 3" key="1">
    <citation type="submission" date="2017-02" db="EMBL/GenBank/DDBJ databases">
        <authorList>
            <person name="Peterson S.W."/>
        </authorList>
    </citation>
    <scope>NUCLEOTIDE SEQUENCE [LARGE SCALE GENOMIC DNA]</scope>
    <source>
        <strain evidence="2 3">DSM 21749</strain>
    </source>
</reference>
<dbReference type="OrthoDB" id="5984490at2"/>
<evidence type="ECO:0000256" key="1">
    <source>
        <dbReference type="SAM" id="Phobius"/>
    </source>
</evidence>
<protein>
    <recommendedName>
        <fullName evidence="4">DUF2306 domain-containing protein</fullName>
    </recommendedName>
</protein>
<sequence>MPAYALFVSLHISAGVIALTTFWLAAALRKGSPAHRLSGQVYLCAMTAIIATGFPLVIQRLVDDQVVTATFLAYLLVITATGVWVSWRAIRDKHDVARFTGPVYVALAILSLASGLGVLALGIKVGAPLLMGFSGVGLLAGMGMLRKRRNRAALAQRPRWWLSEHYTGMLGNFVATHIAFLSIGLPKLLPMLDGVVLNYASWFGPLLLAGLAKFWLDRRWSQRPSQTSPSLSQPSPVPRL</sequence>
<feature type="transmembrane region" description="Helical" evidence="1">
    <location>
        <begin position="129"/>
        <end position="145"/>
    </location>
</feature>
<name>A0A1T4Q2M8_9GAMM</name>
<feature type="transmembrane region" description="Helical" evidence="1">
    <location>
        <begin position="40"/>
        <end position="59"/>
    </location>
</feature>
<feature type="transmembrane region" description="Helical" evidence="1">
    <location>
        <begin position="102"/>
        <end position="123"/>
    </location>
</feature>